<comment type="caution">
    <text evidence="4">The sequence shown here is derived from an EMBL/GenBank/DDBJ whole genome shotgun (WGS) entry which is preliminary data.</text>
</comment>
<proteinExistence type="predicted"/>
<name>A0ABY1PFR2_9BACT</name>
<dbReference type="RefSeq" id="WP_283414407.1">
    <property type="nucleotide sequence ID" value="NZ_FXUA01000008.1"/>
</dbReference>
<dbReference type="Pfam" id="PF00072">
    <property type="entry name" value="Response_reg"/>
    <property type="match status" value="1"/>
</dbReference>
<keyword evidence="5" id="KW-1185">Reference proteome</keyword>
<dbReference type="PROSITE" id="PS50110">
    <property type="entry name" value="RESPONSE_REGULATORY"/>
    <property type="match status" value="1"/>
</dbReference>
<dbReference type="InterPro" id="IPR050595">
    <property type="entry name" value="Bact_response_regulator"/>
</dbReference>
<sequence>MEVQAKKRKLLLIDDEPLMGVLLKNKFKLGYEVAVKLNGLEGLSYILDGNVPDVVILDLNMPVMGGIEFIQEIRKFTYLHQIVIIVLSGEESAASRIDAFNACADDFLIKPFNMAELSIRIERFFTRYKFDKL</sequence>
<gene>
    <name evidence="4" type="ORF">SAMN06265367_108148</name>
</gene>
<keyword evidence="1 2" id="KW-0597">Phosphoprotein</keyword>
<feature type="modified residue" description="4-aspartylphosphate" evidence="2">
    <location>
        <position position="58"/>
    </location>
</feature>
<evidence type="ECO:0000313" key="5">
    <source>
        <dbReference type="Proteomes" id="UP001157915"/>
    </source>
</evidence>
<feature type="domain" description="Response regulatory" evidence="3">
    <location>
        <begin position="9"/>
        <end position="125"/>
    </location>
</feature>
<organism evidence="4 5">
    <name type="scientific">Algoriphagus winogradskyi</name>
    <dbReference type="NCBI Taxonomy" id="237017"/>
    <lineage>
        <taxon>Bacteria</taxon>
        <taxon>Pseudomonadati</taxon>
        <taxon>Bacteroidota</taxon>
        <taxon>Cytophagia</taxon>
        <taxon>Cytophagales</taxon>
        <taxon>Cyclobacteriaceae</taxon>
        <taxon>Algoriphagus</taxon>
    </lineage>
</organism>
<accession>A0ABY1PFR2</accession>
<evidence type="ECO:0000313" key="4">
    <source>
        <dbReference type="EMBL" id="SMP33224.1"/>
    </source>
</evidence>
<dbReference type="InterPro" id="IPR011006">
    <property type="entry name" value="CheY-like_superfamily"/>
</dbReference>
<dbReference type="PANTHER" id="PTHR44591">
    <property type="entry name" value="STRESS RESPONSE REGULATOR PROTEIN 1"/>
    <property type="match status" value="1"/>
</dbReference>
<dbReference type="SUPFAM" id="SSF52172">
    <property type="entry name" value="CheY-like"/>
    <property type="match status" value="1"/>
</dbReference>
<dbReference type="EMBL" id="FXUA01000008">
    <property type="protein sequence ID" value="SMP33224.1"/>
    <property type="molecule type" value="Genomic_DNA"/>
</dbReference>
<protein>
    <submittedName>
        <fullName evidence="4">Response regulator receiver domain-containing protein</fullName>
    </submittedName>
</protein>
<reference evidence="4 5" key="1">
    <citation type="submission" date="2017-05" db="EMBL/GenBank/DDBJ databases">
        <authorList>
            <person name="Varghese N."/>
            <person name="Submissions S."/>
        </authorList>
    </citation>
    <scope>NUCLEOTIDE SEQUENCE [LARGE SCALE GENOMIC DNA]</scope>
    <source>
        <strain evidence="4 5">DSM 15360</strain>
    </source>
</reference>
<dbReference type="SMART" id="SM00448">
    <property type="entry name" value="REC"/>
    <property type="match status" value="1"/>
</dbReference>
<dbReference type="InterPro" id="IPR001789">
    <property type="entry name" value="Sig_transdc_resp-reg_receiver"/>
</dbReference>
<dbReference type="Gene3D" id="3.40.50.2300">
    <property type="match status" value="1"/>
</dbReference>
<evidence type="ECO:0000259" key="3">
    <source>
        <dbReference type="PROSITE" id="PS50110"/>
    </source>
</evidence>
<dbReference type="PANTHER" id="PTHR44591:SF3">
    <property type="entry name" value="RESPONSE REGULATORY DOMAIN-CONTAINING PROTEIN"/>
    <property type="match status" value="1"/>
</dbReference>
<evidence type="ECO:0000256" key="2">
    <source>
        <dbReference type="PROSITE-ProRule" id="PRU00169"/>
    </source>
</evidence>
<evidence type="ECO:0000256" key="1">
    <source>
        <dbReference type="ARBA" id="ARBA00022553"/>
    </source>
</evidence>
<dbReference type="Proteomes" id="UP001157915">
    <property type="component" value="Unassembled WGS sequence"/>
</dbReference>